<dbReference type="Proteomes" id="UP000003697">
    <property type="component" value="Unassembled WGS sequence"/>
</dbReference>
<organism evidence="6 7">
    <name type="scientific">Streptococcus vestibularis ATCC 49124</name>
    <dbReference type="NCBI Taxonomy" id="889206"/>
    <lineage>
        <taxon>Bacteria</taxon>
        <taxon>Bacillati</taxon>
        <taxon>Bacillota</taxon>
        <taxon>Bacilli</taxon>
        <taxon>Lactobacillales</taxon>
        <taxon>Streptococcaceae</taxon>
        <taxon>Streptococcus</taxon>
    </lineage>
</organism>
<dbReference type="InterPro" id="IPR041532">
    <property type="entry name" value="RlmI-like_PUA"/>
</dbReference>
<name>A0ABP2KHS1_STRVE</name>
<dbReference type="Pfam" id="PF10672">
    <property type="entry name" value="Methyltrans_SAM"/>
    <property type="match status" value="1"/>
</dbReference>
<dbReference type="InterPro" id="IPR029063">
    <property type="entry name" value="SAM-dependent_MTases_sf"/>
</dbReference>
<dbReference type="SUPFAM" id="SSF53335">
    <property type="entry name" value="S-adenosyl-L-methionine-dependent methyltransferases"/>
    <property type="match status" value="1"/>
</dbReference>
<evidence type="ECO:0000313" key="7">
    <source>
        <dbReference type="Proteomes" id="UP000003697"/>
    </source>
</evidence>
<comment type="caution">
    <text evidence="6">The sequence shown here is derived from an EMBL/GenBank/DDBJ whole genome shotgun (WGS) entry which is preliminary data.</text>
</comment>
<feature type="domain" description="RlmI-like PUA" evidence="5">
    <location>
        <begin position="40"/>
        <end position="99"/>
    </location>
</feature>
<evidence type="ECO:0000313" key="6">
    <source>
        <dbReference type="EMBL" id="EFX95794.1"/>
    </source>
</evidence>
<reference evidence="6 7" key="1">
    <citation type="submission" date="2011-01" db="EMBL/GenBank/DDBJ databases">
        <authorList>
            <person name="Muzny D."/>
            <person name="Qin X."/>
            <person name="Buhay C."/>
            <person name="Dugan-Rocha S."/>
            <person name="Ding Y."/>
            <person name="Chen G."/>
            <person name="Hawes A."/>
            <person name="Holder M."/>
            <person name="Jhangiani S."/>
            <person name="Johnson A."/>
            <person name="Khan Z."/>
            <person name="Li Z."/>
            <person name="Liu W."/>
            <person name="Liu X."/>
            <person name="Perez L."/>
            <person name="Shen H."/>
            <person name="Wang Q."/>
            <person name="Watt J."/>
            <person name="Xi L."/>
            <person name="Xin Y."/>
            <person name="Zhou J."/>
            <person name="Deng J."/>
            <person name="Jiang H."/>
            <person name="Liu Y."/>
            <person name="Qu J."/>
            <person name="Song X.-Z."/>
            <person name="Zhang L."/>
            <person name="Villasana D."/>
            <person name="Johnson A."/>
            <person name="Liu J."/>
            <person name="Liyanage D."/>
            <person name="Lorensuhewa L."/>
            <person name="Robinson T."/>
            <person name="Song A."/>
            <person name="Song B.-B."/>
            <person name="Dinh H."/>
            <person name="Thornton R."/>
            <person name="Coyle M."/>
            <person name="Francisco L."/>
            <person name="Jackson L."/>
            <person name="Javaid M."/>
            <person name="Korchina V."/>
            <person name="Kovar C."/>
            <person name="Mata R."/>
            <person name="Mathew T."/>
            <person name="Ngo R."/>
            <person name="Nguyen L."/>
            <person name="Nguyen N."/>
            <person name="Okwuonu G."/>
            <person name="Ongeri F."/>
            <person name="Pham C."/>
            <person name="Simmons D."/>
            <person name="Wilczek-Boney K."/>
            <person name="Hale W."/>
            <person name="Jakkamsetti A."/>
            <person name="Pham P."/>
            <person name="Ruth R."/>
            <person name="San Lucas F."/>
            <person name="Warren J."/>
            <person name="Zhang J."/>
            <person name="Zhao Z."/>
            <person name="Zhou C."/>
            <person name="Zhu D."/>
            <person name="Lee S."/>
            <person name="Bess C."/>
            <person name="Blankenburg K."/>
            <person name="Forbes L."/>
            <person name="Fu Q."/>
            <person name="Gubbala S."/>
            <person name="Hirani K."/>
            <person name="Jayaseelan J.C."/>
            <person name="Lara F."/>
            <person name="Munidasa M."/>
            <person name="Palculict T."/>
            <person name="Patil S."/>
            <person name="Pu L.-L."/>
            <person name="Saada N."/>
            <person name="Tang L."/>
            <person name="Weissenberger G."/>
            <person name="Zhu Y."/>
            <person name="Hemphill L."/>
            <person name="Shang Y."/>
            <person name="Youmans B."/>
            <person name="Ayvaz T."/>
            <person name="Ross M."/>
            <person name="Santibanez J."/>
            <person name="Aqrawi P."/>
            <person name="Gross S."/>
            <person name="Joshi V."/>
            <person name="Fowler G."/>
            <person name="Nazareth L."/>
            <person name="Reid J."/>
            <person name="Worley K."/>
            <person name="Petrosino J."/>
            <person name="Highlander S."/>
            <person name="Gibbs R."/>
        </authorList>
    </citation>
    <scope>NUCLEOTIDE SEQUENCE [LARGE SCALE GENOMIC DNA]</scope>
    <source>
        <strain evidence="6 7">ATCC 49124</strain>
    </source>
</reference>
<dbReference type="InterPro" id="IPR015947">
    <property type="entry name" value="PUA-like_sf"/>
</dbReference>
<dbReference type="EMBL" id="AEVI01000062">
    <property type="protein sequence ID" value="EFX95794.1"/>
    <property type="molecule type" value="Genomic_DNA"/>
</dbReference>
<keyword evidence="3" id="KW-0949">S-adenosyl-L-methionine</keyword>
<proteinExistence type="predicted"/>
<evidence type="ECO:0000259" key="5">
    <source>
        <dbReference type="Pfam" id="PF17785"/>
    </source>
</evidence>
<sequence>MTLKNLLPLSVIFLDIQLTKSSYETEIIAFFWYNGNMSILTVSPFAEKKIKQGKQLLLAEDFPNIAENNQLIYLYSQSKEFLGTGYLSSQNKGIGWFLSPKKQKLTVTYFQGLFEKAKAKRQSYYDNDLTTAFRLFNQDGDDFGGLTIDLYGDYALFSWYNAFVYSLKDVIVEAFQAVFPEVLGGYEKIRFKGLDFESDHLFGQESGDTFTILENGVTYEVFLNDGLMTGIFLDQHEVRDGLVNGLALGKSVLNMFSYTAAFSVAAAMGGAVETTSVDLAKRSRELSTAHFEANGFSMENHRLVVMDVFDYFKYAKKKGLSYDLIVIDPPSFARNKKRTFSANKDYHKLIAQSIDILSEHGTIIASTNAANMTVQQFKKQLRKGLGDVSADFVNLQQLPADFTVNPNDPTSNYLKVYTIKVNK</sequence>
<evidence type="ECO:0000256" key="3">
    <source>
        <dbReference type="ARBA" id="ARBA00022691"/>
    </source>
</evidence>
<keyword evidence="2" id="KW-0808">Transferase</keyword>
<evidence type="ECO:0000259" key="4">
    <source>
        <dbReference type="Pfam" id="PF10672"/>
    </source>
</evidence>
<dbReference type="Gene3D" id="3.30.750.80">
    <property type="entry name" value="RNA methyltransferase domain (HRMD) like"/>
    <property type="match status" value="1"/>
</dbReference>
<gene>
    <name evidence="6" type="ORF">HMPREF9425_1294</name>
</gene>
<keyword evidence="7" id="KW-1185">Reference proteome</keyword>
<dbReference type="InterPro" id="IPR019614">
    <property type="entry name" value="SAM-dep_methyl-trfase"/>
</dbReference>
<evidence type="ECO:0000256" key="2">
    <source>
        <dbReference type="ARBA" id="ARBA00022679"/>
    </source>
</evidence>
<dbReference type="Gene3D" id="3.40.50.150">
    <property type="entry name" value="Vaccinia Virus protein VP39"/>
    <property type="match status" value="1"/>
</dbReference>
<dbReference type="CDD" id="cd11572">
    <property type="entry name" value="RlmI_M_like"/>
    <property type="match status" value="1"/>
</dbReference>
<dbReference type="Gene3D" id="2.30.130.10">
    <property type="entry name" value="PUA domain"/>
    <property type="match status" value="1"/>
</dbReference>
<keyword evidence="1" id="KW-0489">Methyltransferase</keyword>
<protein>
    <submittedName>
        <fullName evidence="6">Uncharacterized protein</fullName>
    </submittedName>
</protein>
<feature type="domain" description="S-adenosylmethionine-dependent methyltransferase" evidence="4">
    <location>
        <begin position="204"/>
        <end position="377"/>
    </location>
</feature>
<dbReference type="PANTHER" id="PTHR43042:SF3">
    <property type="entry name" value="RIBOSOMAL RNA LARGE SUBUNIT METHYLTRANSFERASE YWBD-RELATED"/>
    <property type="match status" value="1"/>
</dbReference>
<evidence type="ECO:0000256" key="1">
    <source>
        <dbReference type="ARBA" id="ARBA00022603"/>
    </source>
</evidence>
<accession>A0ABP2KHS1</accession>
<dbReference type="SUPFAM" id="SSF88697">
    <property type="entry name" value="PUA domain-like"/>
    <property type="match status" value="1"/>
</dbReference>
<dbReference type="PANTHER" id="PTHR43042">
    <property type="entry name" value="SAM-DEPENDENT METHYLTRANSFERASE"/>
    <property type="match status" value="1"/>
</dbReference>
<dbReference type="InterPro" id="IPR036974">
    <property type="entry name" value="PUA_sf"/>
</dbReference>
<dbReference type="Pfam" id="PF17785">
    <property type="entry name" value="PUA_3"/>
    <property type="match status" value="1"/>
</dbReference>